<dbReference type="Gene3D" id="3.10.28.10">
    <property type="entry name" value="Homing endonucleases"/>
    <property type="match status" value="1"/>
</dbReference>
<dbReference type="InterPro" id="IPR006141">
    <property type="entry name" value="Intein_N"/>
</dbReference>
<dbReference type="PRINTS" id="PR00379">
    <property type="entry name" value="INTEIN"/>
</dbReference>
<dbReference type="Pfam" id="PF02867">
    <property type="entry name" value="Ribonuc_red_lgC"/>
    <property type="match status" value="1"/>
</dbReference>
<keyword evidence="4 11" id="KW-0547">Nucleotide-binding</keyword>
<evidence type="ECO:0000259" key="13">
    <source>
        <dbReference type="PROSITE" id="PS50819"/>
    </source>
</evidence>
<dbReference type="GO" id="GO:0005524">
    <property type="term" value="F:ATP binding"/>
    <property type="evidence" value="ECO:0007669"/>
    <property type="project" value="UniProtKB-UniRule"/>
</dbReference>
<evidence type="ECO:0000256" key="3">
    <source>
        <dbReference type="ARBA" id="ARBA00022533"/>
    </source>
</evidence>
<evidence type="ECO:0000256" key="9">
    <source>
        <dbReference type="ARBA" id="ARBA00023116"/>
    </source>
</evidence>
<evidence type="ECO:0000259" key="14">
    <source>
        <dbReference type="PROSITE" id="PS51161"/>
    </source>
</evidence>
<comment type="caution">
    <text evidence="15">The sequence shown here is derived from an EMBL/GenBank/DDBJ whole genome shotgun (WGS) entry which is preliminary data.</text>
</comment>
<keyword evidence="8 12" id="KW-0560">Oxidoreductase</keyword>
<accession>A0A2Z6UPR1</accession>
<evidence type="ECO:0000313" key="16">
    <source>
        <dbReference type="Proteomes" id="UP000248272"/>
    </source>
</evidence>
<dbReference type="NCBIfam" id="TIGR01445">
    <property type="entry name" value="intein_Nterm"/>
    <property type="match status" value="1"/>
</dbReference>
<keyword evidence="9 12" id="KW-0215">Deoxyribonucleotide synthesis</keyword>
<dbReference type="PROSITE" id="PS51161">
    <property type="entry name" value="ATP_CONE"/>
    <property type="match status" value="1"/>
</dbReference>
<evidence type="ECO:0000256" key="6">
    <source>
        <dbReference type="ARBA" id="ARBA00022840"/>
    </source>
</evidence>
<dbReference type="InterPro" id="IPR039718">
    <property type="entry name" value="Rrm1"/>
</dbReference>
<sequence>MQSKPLTTAVSIHKNNEVIPFRSTPLANMGSHAIRVIRRDGSTTSLNIGKIRDVVEWACEGKKVNSIALEAGLTTRLRDGITTREIQDNLINCALEMCSPEEPDWRYVAGRLHIWSLWKDTLVVRGYQYGNYEQTVKTQVKNRLYDERILIYSEAELKEAGSWINPDWDIDYDYAGALLITSRYLLKNELPQEALLTCSLLLASVEEPANRLPWAKKFYQGIAQRKISLATPILANLRTPKGSLTSCFILSIDDSLESIFGEITNAARISKNGGGVGVNVSRIRATGSWVMGKANASGGIIPWIKLLNDTAIAVNQGGRRAGAVTIGVDIWHLDVPEFLEMQTENGDQRRKAYDIFPQLVITDEFMRRVITKSEWTLVDPYEVRTKLGIELAELWGEEFEEAYRLVEANLDKEILLYKKINARDLFKSIMRSQVETGMPYIAFKDTINRANPNKHDGYIPGVNLCVAGETKILTDRGQIAIADLVGEYVNVWNGLEWSEVLVKKTGENQPLLKVNFSNGEALECTYYHKFYVQKNYKGTVEIVQAKDLKQGDKLIKYQLPLIQSENDLDFPYAYTAGFFSGDGSYGNNGMPEVDLYGVKKELLPLLAIRNKYRVNCSIEKGTFWRKETDTLGVYHDIKQDRIVCKLPLDIPSKFTVPLNGYTIKSRLEWLAGLLDADGTVARNGSNESLQIAAVNRQFLLDIRLMLQTLGVDSKVTFMDDGGYKLMPNGKGNYQEYLCQPKYRLLINSVGLFQLGQLGLKTHRLQWTLKEPQRSATQFIRIESVELTCRRDDTYCFTEPKRHLGMFNGILTGQCTESFSNVTPDKTAHCCNLVSLNLANIDREEIESNCQIAVRILDNTIDITNPPFDNAKNHNDKYRTIGVGAMGLADWLAKRKLSYNNLSEISNLFEEIGYWCTYSSMELAKERGAYQAFLDSEWSQGKLIGAKPVEWFLNNAVQPQRWQQLAEDIQRFGIRNSHITAIAPNTSSSLVQGCTASVLPVYSRFFYDKWAKGTVPIAPPFIEEAFWFYPENKNLEQQQVVKAIATMQEWIDTGISMELLFNLNEGVYFPAEPNRCLTAKDIFDTLIMAWELGCKAIYYVRTVQKDNFRESDDSCSSCAN</sequence>
<dbReference type="InterPro" id="IPR000788">
    <property type="entry name" value="RNR_lg_C"/>
</dbReference>
<evidence type="ECO:0000256" key="5">
    <source>
        <dbReference type="ARBA" id="ARBA00022813"/>
    </source>
</evidence>
<dbReference type="PROSITE" id="PS50817">
    <property type="entry name" value="INTEIN_N_TER"/>
    <property type="match status" value="1"/>
</dbReference>
<dbReference type="Pfam" id="PF03477">
    <property type="entry name" value="ATP-cone"/>
    <property type="match status" value="1"/>
</dbReference>
<dbReference type="Gene3D" id="3.20.70.20">
    <property type="match status" value="2"/>
</dbReference>
<keyword evidence="5" id="KW-0068">Autocatalytic cleavage</keyword>
<name>A0A2Z6UPR1_MICAE</name>
<proteinExistence type="inferred from homology"/>
<evidence type="ECO:0000256" key="2">
    <source>
        <dbReference type="ARBA" id="ARBA00012274"/>
    </source>
</evidence>
<dbReference type="InterPro" id="IPR027434">
    <property type="entry name" value="Homing_endonucl"/>
</dbReference>
<reference evidence="15 16" key="1">
    <citation type="journal article" date="2018" name="Front. Microbiol.">
        <title>Adaptation of the Freshwater Bloom-Forming Cyanobacterium Microcystis aeruginosa to Brackish Water Is Driven by Recent Horizontal Transfer of Sucrose Genes.</title>
        <authorList>
            <person name="Tanabe Y."/>
            <person name="Hodoki Y."/>
            <person name="Sano T."/>
            <person name="Tada K."/>
            <person name="Watanabe M.M."/>
        </authorList>
    </citation>
    <scope>NUCLEOTIDE SEQUENCE [LARGE SCALE GENOMIC DNA]</scope>
    <source>
        <strain evidence="15 16">Sj</strain>
    </source>
</reference>
<dbReference type="EMBL" id="BDSG01000021">
    <property type="protein sequence ID" value="GBL09691.1"/>
    <property type="molecule type" value="Genomic_DNA"/>
</dbReference>
<dbReference type="InterPro" id="IPR004042">
    <property type="entry name" value="Intein_endonuc_central"/>
</dbReference>
<dbReference type="InterPro" id="IPR006142">
    <property type="entry name" value="INTEIN"/>
</dbReference>
<dbReference type="InterPro" id="IPR004860">
    <property type="entry name" value="LAGLIDADG_dom"/>
</dbReference>
<dbReference type="GO" id="GO:0016539">
    <property type="term" value="P:intein-mediated protein splicing"/>
    <property type="evidence" value="ECO:0007669"/>
    <property type="project" value="InterPro"/>
</dbReference>
<evidence type="ECO:0000256" key="11">
    <source>
        <dbReference type="PROSITE-ProRule" id="PRU00492"/>
    </source>
</evidence>
<dbReference type="GO" id="GO:0004519">
    <property type="term" value="F:endonuclease activity"/>
    <property type="evidence" value="ECO:0007669"/>
    <property type="project" value="InterPro"/>
</dbReference>
<dbReference type="GO" id="GO:0004748">
    <property type="term" value="F:ribonucleoside-diphosphate reductase activity, thioredoxin disulfide as acceptor"/>
    <property type="evidence" value="ECO:0007669"/>
    <property type="project" value="UniProtKB-EC"/>
</dbReference>
<dbReference type="SMART" id="SM00306">
    <property type="entry name" value="HintN"/>
    <property type="match status" value="1"/>
</dbReference>
<dbReference type="GO" id="GO:0005971">
    <property type="term" value="C:ribonucleoside-diphosphate reductase complex"/>
    <property type="evidence" value="ECO:0007669"/>
    <property type="project" value="TreeGrafter"/>
</dbReference>
<keyword evidence="6 11" id="KW-0067">ATP-binding</keyword>
<dbReference type="PANTHER" id="PTHR11573">
    <property type="entry name" value="RIBONUCLEOSIDE-DIPHOSPHATE REDUCTASE LARGE CHAIN"/>
    <property type="match status" value="1"/>
</dbReference>
<feature type="domain" description="DOD-type homing endonuclease" evidence="13">
    <location>
        <begin position="668"/>
        <end position="711"/>
    </location>
</feature>
<keyword evidence="7" id="KW-0651">Protein splicing</keyword>
<evidence type="ECO:0000313" key="15">
    <source>
        <dbReference type="EMBL" id="GBL09691.1"/>
    </source>
</evidence>
<dbReference type="InterPro" id="IPR013346">
    <property type="entry name" value="NrdE_NrdA_C"/>
</dbReference>
<comment type="function">
    <text evidence="12">Provides the precursors necessary for DNA synthesis. Catalyzes the biosynthesis of deoxyribonucleotides from the corresponding ribonucleotides.</text>
</comment>
<dbReference type="InterPro" id="IPR003587">
    <property type="entry name" value="Hint_dom_N"/>
</dbReference>
<evidence type="ECO:0000256" key="7">
    <source>
        <dbReference type="ARBA" id="ARBA00023000"/>
    </source>
</evidence>
<dbReference type="InterPro" id="IPR008926">
    <property type="entry name" value="RNR_R1-su_N"/>
</dbReference>
<dbReference type="PROSITE" id="PS00089">
    <property type="entry name" value="RIBORED_LARGE"/>
    <property type="match status" value="1"/>
</dbReference>
<gene>
    <name evidence="15" type="primary">nrdA</name>
    <name evidence="15" type="ORF">MSj_01170</name>
</gene>
<dbReference type="SUPFAM" id="SSF51998">
    <property type="entry name" value="PFL-like glycyl radical enzymes"/>
    <property type="match status" value="1"/>
</dbReference>
<dbReference type="InterPro" id="IPR036844">
    <property type="entry name" value="Hint_dom_sf"/>
</dbReference>
<dbReference type="Pfam" id="PF14528">
    <property type="entry name" value="LAGLIDADG_3"/>
    <property type="match status" value="1"/>
</dbReference>
<comment type="similarity">
    <text evidence="1 12">Belongs to the ribonucleoside diphosphate reductase large chain family.</text>
</comment>
<dbReference type="InterPro" id="IPR013509">
    <property type="entry name" value="RNR_lsu_N"/>
</dbReference>
<comment type="catalytic activity">
    <reaction evidence="10 12">
        <text>a 2'-deoxyribonucleoside 5'-diphosphate + [thioredoxin]-disulfide + H2O = a ribonucleoside 5'-diphosphate + [thioredoxin]-dithiol</text>
        <dbReference type="Rhea" id="RHEA:23252"/>
        <dbReference type="Rhea" id="RHEA-COMP:10698"/>
        <dbReference type="Rhea" id="RHEA-COMP:10700"/>
        <dbReference type="ChEBI" id="CHEBI:15377"/>
        <dbReference type="ChEBI" id="CHEBI:29950"/>
        <dbReference type="ChEBI" id="CHEBI:50058"/>
        <dbReference type="ChEBI" id="CHEBI:57930"/>
        <dbReference type="ChEBI" id="CHEBI:73316"/>
        <dbReference type="EC" id="1.17.4.1"/>
    </reaction>
</comment>
<dbReference type="PANTHER" id="PTHR11573:SF6">
    <property type="entry name" value="RIBONUCLEOSIDE-DIPHOSPHATE REDUCTASE LARGE SUBUNIT"/>
    <property type="match status" value="1"/>
</dbReference>
<evidence type="ECO:0000256" key="10">
    <source>
        <dbReference type="ARBA" id="ARBA00047754"/>
    </source>
</evidence>
<dbReference type="UniPathway" id="UPA00326"/>
<dbReference type="SUPFAM" id="SSF55608">
    <property type="entry name" value="Homing endonucleases"/>
    <property type="match status" value="1"/>
</dbReference>
<dbReference type="PROSITE" id="PS50819">
    <property type="entry name" value="INTEIN_ENDONUCLEASE"/>
    <property type="match status" value="1"/>
</dbReference>
<evidence type="ECO:0000256" key="1">
    <source>
        <dbReference type="ARBA" id="ARBA00010406"/>
    </source>
</evidence>
<evidence type="ECO:0000256" key="12">
    <source>
        <dbReference type="RuleBase" id="RU003410"/>
    </source>
</evidence>
<dbReference type="GO" id="GO:0009263">
    <property type="term" value="P:deoxyribonucleotide biosynthetic process"/>
    <property type="evidence" value="ECO:0007669"/>
    <property type="project" value="UniProtKB-KW"/>
</dbReference>
<dbReference type="SUPFAM" id="SSF51294">
    <property type="entry name" value="Hedgehog/intein (Hint) domain"/>
    <property type="match status" value="1"/>
</dbReference>
<dbReference type="SUPFAM" id="SSF48168">
    <property type="entry name" value="R1 subunit of ribonucleotide reductase, N-terminal domain"/>
    <property type="match status" value="1"/>
</dbReference>
<feature type="domain" description="ATP-cone" evidence="14">
    <location>
        <begin position="34"/>
        <end position="123"/>
    </location>
</feature>
<dbReference type="EC" id="1.17.4.1" evidence="2 12"/>
<organism evidence="15 16">
    <name type="scientific">Microcystis aeruginosa Sj</name>
    <dbReference type="NCBI Taxonomy" id="1979544"/>
    <lineage>
        <taxon>Bacteria</taxon>
        <taxon>Bacillati</taxon>
        <taxon>Cyanobacteriota</taxon>
        <taxon>Cyanophyceae</taxon>
        <taxon>Oscillatoriophycideae</taxon>
        <taxon>Chroococcales</taxon>
        <taxon>Microcystaceae</taxon>
        <taxon>Microcystis</taxon>
    </lineage>
</organism>
<protein>
    <recommendedName>
        <fullName evidence="2 12">Ribonucleoside-diphosphate reductase</fullName>
        <ecNumber evidence="2 12">1.17.4.1</ecNumber>
    </recommendedName>
</protein>
<evidence type="ECO:0000256" key="8">
    <source>
        <dbReference type="ARBA" id="ARBA00023002"/>
    </source>
</evidence>
<dbReference type="Pfam" id="PF00317">
    <property type="entry name" value="Ribonuc_red_lgN"/>
    <property type="match status" value="1"/>
</dbReference>
<dbReference type="Proteomes" id="UP000248272">
    <property type="component" value="Unassembled WGS sequence"/>
</dbReference>
<keyword evidence="3" id="KW-0021">Allosteric enzyme</keyword>
<evidence type="ECO:0000256" key="4">
    <source>
        <dbReference type="ARBA" id="ARBA00022741"/>
    </source>
</evidence>
<dbReference type="InterPro" id="IPR005144">
    <property type="entry name" value="ATP-cone_dom"/>
</dbReference>
<dbReference type="AlphaFoldDB" id="A0A2Z6UPR1"/>
<dbReference type="RefSeq" id="WP_110578437.1">
    <property type="nucleotide sequence ID" value="NZ_BDSG01000021.1"/>
</dbReference>
<dbReference type="CDD" id="cd00081">
    <property type="entry name" value="Hint"/>
    <property type="match status" value="1"/>
</dbReference>